<dbReference type="InterPro" id="IPR029063">
    <property type="entry name" value="SAM-dependent_MTases_sf"/>
</dbReference>
<evidence type="ECO:0000313" key="3">
    <source>
        <dbReference type="Proteomes" id="UP001209737"/>
    </source>
</evidence>
<dbReference type="NCBIfam" id="TIGR01444">
    <property type="entry name" value="fkbM_fam"/>
    <property type="match status" value="1"/>
</dbReference>
<sequence>MKSLLRRFVIWAFANPISRRIINLELYNFFENVKVKTDKKDISFFGFGDVPVWRAKTLFTKEPETIDWINTFPEGSVFWDIGANVGSYSVYAASRDKGLKVLAFEPSAANYFLLNRNIFLNRMDDAISAYAVAFNDQDSLGFFHMNSDLPGGAMNLFSEEAVQETKIGLDMIQMNCKQAMVSYSIDSFVELYKPPFPNYIKIDVDNIEDKIVKGGLKTIRNPKVKSVLIELDDNDVEYGKKVLQMMKKAGFHNYEKKHSPMFENSKFSSFYNYIFYRK</sequence>
<keyword evidence="2" id="KW-0808">Transferase</keyword>
<dbReference type="InterPro" id="IPR006342">
    <property type="entry name" value="FkbM_mtfrase"/>
</dbReference>
<dbReference type="GO" id="GO:0032259">
    <property type="term" value="P:methylation"/>
    <property type="evidence" value="ECO:0007669"/>
    <property type="project" value="UniProtKB-KW"/>
</dbReference>
<proteinExistence type="predicted"/>
<dbReference type="Gene3D" id="3.40.50.150">
    <property type="entry name" value="Vaccinia Virus protein VP39"/>
    <property type="match status" value="1"/>
</dbReference>
<reference evidence="2 3" key="1">
    <citation type="submission" date="2022-06" db="EMBL/GenBank/DDBJ databases">
        <title>Leptospira isolates from biofilms formed at urban environments.</title>
        <authorList>
            <person name="Ribeiro P.S."/>
            <person name="Sousa T."/>
            <person name="Carvalho N."/>
            <person name="Aburjaile F."/>
            <person name="Neves F."/>
            <person name="Oliveira D."/>
            <person name="Blanco L."/>
            <person name="Lima J."/>
            <person name="Costa F."/>
            <person name="Brenig B."/>
            <person name="Soares S."/>
            <person name="Ramos R."/>
            <person name="Goes-Neto A."/>
            <person name="Matiuzzi M."/>
            <person name="Azevedo V."/>
            <person name="Ristow P."/>
        </authorList>
    </citation>
    <scope>NUCLEOTIDE SEQUENCE [LARGE SCALE GENOMIC DNA]</scope>
    <source>
        <strain evidence="2 3">VSF25</strain>
    </source>
</reference>
<protein>
    <submittedName>
        <fullName evidence="2">FkbM family methyltransferase</fullName>
    </submittedName>
</protein>
<gene>
    <name evidence="2" type="ORF">ND812_12790</name>
</gene>
<dbReference type="PANTHER" id="PTHR34203">
    <property type="entry name" value="METHYLTRANSFERASE, FKBM FAMILY PROTEIN"/>
    <property type="match status" value="1"/>
</dbReference>
<dbReference type="GO" id="GO:0008168">
    <property type="term" value="F:methyltransferase activity"/>
    <property type="evidence" value="ECO:0007669"/>
    <property type="project" value="UniProtKB-KW"/>
</dbReference>
<keyword evidence="2" id="KW-0489">Methyltransferase</keyword>
<evidence type="ECO:0000259" key="1">
    <source>
        <dbReference type="Pfam" id="PF05050"/>
    </source>
</evidence>
<dbReference type="RefSeq" id="WP_265375751.1">
    <property type="nucleotide sequence ID" value="NZ_JAMQPV010000001.1"/>
</dbReference>
<name>A0ABT3LZ31_9LEPT</name>
<evidence type="ECO:0000313" key="2">
    <source>
        <dbReference type="EMBL" id="MCW7462968.1"/>
    </source>
</evidence>
<keyword evidence="3" id="KW-1185">Reference proteome</keyword>
<dbReference type="Proteomes" id="UP001209737">
    <property type="component" value="Unassembled WGS sequence"/>
</dbReference>
<dbReference type="SUPFAM" id="SSF53335">
    <property type="entry name" value="S-adenosyl-L-methionine-dependent methyltransferases"/>
    <property type="match status" value="1"/>
</dbReference>
<accession>A0ABT3LZ31</accession>
<feature type="domain" description="Methyltransferase FkbM" evidence="1">
    <location>
        <begin position="80"/>
        <end position="251"/>
    </location>
</feature>
<dbReference type="EMBL" id="JAMQPV010000001">
    <property type="protein sequence ID" value="MCW7462968.1"/>
    <property type="molecule type" value="Genomic_DNA"/>
</dbReference>
<dbReference type="InterPro" id="IPR052514">
    <property type="entry name" value="SAM-dependent_MTase"/>
</dbReference>
<organism evidence="2 3">
    <name type="scientific">Leptospira limi</name>
    <dbReference type="NCBI Taxonomy" id="2950023"/>
    <lineage>
        <taxon>Bacteria</taxon>
        <taxon>Pseudomonadati</taxon>
        <taxon>Spirochaetota</taxon>
        <taxon>Spirochaetia</taxon>
        <taxon>Leptospirales</taxon>
        <taxon>Leptospiraceae</taxon>
        <taxon>Leptospira</taxon>
    </lineage>
</organism>
<dbReference type="PANTHER" id="PTHR34203:SF15">
    <property type="entry name" value="SLL1173 PROTEIN"/>
    <property type="match status" value="1"/>
</dbReference>
<comment type="caution">
    <text evidence="2">The sequence shown here is derived from an EMBL/GenBank/DDBJ whole genome shotgun (WGS) entry which is preliminary data.</text>
</comment>
<dbReference type="Pfam" id="PF05050">
    <property type="entry name" value="Methyltransf_21"/>
    <property type="match status" value="1"/>
</dbReference>